<reference evidence="3 4" key="1">
    <citation type="journal article" date="2024" name="BMC Biol.">
        <title>Comparative genomics of Ascetosporea gives new insight into the evolutionary basis for animal parasitism in Rhizaria.</title>
        <authorList>
            <person name="Hiltunen Thoren M."/>
            <person name="Onut-Brannstrom I."/>
            <person name="Alfjorden A."/>
            <person name="Peckova H."/>
            <person name="Swords F."/>
            <person name="Hooper C."/>
            <person name="Holzer A.S."/>
            <person name="Bass D."/>
            <person name="Burki F."/>
        </authorList>
    </citation>
    <scope>NUCLEOTIDE SEQUENCE [LARGE SCALE GENOMIC DNA]</scope>
    <source>
        <strain evidence="3">20-A016</strain>
    </source>
</reference>
<evidence type="ECO:0000256" key="1">
    <source>
        <dbReference type="SAM" id="Phobius"/>
    </source>
</evidence>
<feature type="non-terminal residue" evidence="3">
    <location>
        <position position="150"/>
    </location>
</feature>
<proteinExistence type="predicted"/>
<sequence length="150" mass="17366">MCFFNFLFLINGVLSICKLPTDSKIYVAHSFKDSGFQNGDFVDFGINCLVPEQPSLNKVFINTPIRMYCNNNKFGIHDKNNSFFSTDDFECSFSVLYFIALFMEIFCGVTTIICLFVLFIFRRHSKREHYAQTEGKYAIKPDVVLDINDE</sequence>
<evidence type="ECO:0000313" key="3">
    <source>
        <dbReference type="EMBL" id="MES1921445.1"/>
    </source>
</evidence>
<keyword evidence="1" id="KW-0812">Transmembrane</keyword>
<comment type="caution">
    <text evidence="3">The sequence shown here is derived from an EMBL/GenBank/DDBJ whole genome shotgun (WGS) entry which is preliminary data.</text>
</comment>
<keyword evidence="2" id="KW-0732">Signal</keyword>
<evidence type="ECO:0000313" key="4">
    <source>
        <dbReference type="Proteomes" id="UP001439008"/>
    </source>
</evidence>
<organism evidence="3 4">
    <name type="scientific">Bonamia ostreae</name>
    <dbReference type="NCBI Taxonomy" id="126728"/>
    <lineage>
        <taxon>Eukaryota</taxon>
        <taxon>Sar</taxon>
        <taxon>Rhizaria</taxon>
        <taxon>Endomyxa</taxon>
        <taxon>Ascetosporea</taxon>
        <taxon>Haplosporida</taxon>
        <taxon>Bonamia</taxon>
    </lineage>
</organism>
<name>A0ABV2AP42_9EUKA</name>
<dbReference type="Proteomes" id="UP001439008">
    <property type="component" value="Unassembled WGS sequence"/>
</dbReference>
<keyword evidence="4" id="KW-1185">Reference proteome</keyword>
<evidence type="ECO:0000256" key="2">
    <source>
        <dbReference type="SAM" id="SignalP"/>
    </source>
</evidence>
<dbReference type="EMBL" id="JBDODL010001355">
    <property type="protein sequence ID" value="MES1921445.1"/>
    <property type="molecule type" value="Genomic_DNA"/>
</dbReference>
<gene>
    <name evidence="3" type="ORF">MHBO_002976</name>
</gene>
<keyword evidence="1" id="KW-1133">Transmembrane helix</keyword>
<accession>A0ABV2AP42</accession>
<keyword evidence="1" id="KW-0472">Membrane</keyword>
<feature type="signal peptide" evidence="2">
    <location>
        <begin position="1"/>
        <end position="15"/>
    </location>
</feature>
<feature type="transmembrane region" description="Helical" evidence="1">
    <location>
        <begin position="95"/>
        <end position="121"/>
    </location>
</feature>
<protein>
    <submittedName>
        <fullName evidence="3">Uncharacterized protein</fullName>
    </submittedName>
</protein>
<feature type="chain" id="PRO_5045414355" evidence="2">
    <location>
        <begin position="16"/>
        <end position="150"/>
    </location>
</feature>